<dbReference type="EMBL" id="JACIEW010000005">
    <property type="protein sequence ID" value="MBB4052818.1"/>
    <property type="molecule type" value="Genomic_DNA"/>
</dbReference>
<dbReference type="SUPFAM" id="SSF53633">
    <property type="entry name" value="Carbamate kinase-like"/>
    <property type="match status" value="1"/>
</dbReference>
<comment type="similarity">
    <text evidence="9">Belongs to the acetylglutamate kinase family. ArgB subfamily.</text>
</comment>
<dbReference type="GO" id="GO:0042450">
    <property type="term" value="P:L-arginine biosynthetic process via ornithine"/>
    <property type="evidence" value="ECO:0007669"/>
    <property type="project" value="UniProtKB-UniRule"/>
</dbReference>
<evidence type="ECO:0000256" key="1">
    <source>
        <dbReference type="ARBA" id="ARBA00004828"/>
    </source>
</evidence>
<dbReference type="GO" id="GO:0005737">
    <property type="term" value="C:cytoplasm"/>
    <property type="evidence" value="ECO:0007669"/>
    <property type="project" value="UniProtKB-SubCell"/>
</dbReference>
<name>A0A7W6INF5_9HYPH</name>
<dbReference type="Gene3D" id="3.40.1160.10">
    <property type="entry name" value="Acetylglutamate kinase-like"/>
    <property type="match status" value="1"/>
</dbReference>
<dbReference type="InterPro" id="IPR004662">
    <property type="entry name" value="AcgluKinase_fam"/>
</dbReference>
<keyword evidence="2 9" id="KW-0055">Arginine biosynthesis</keyword>
<evidence type="ECO:0000256" key="3">
    <source>
        <dbReference type="ARBA" id="ARBA00022605"/>
    </source>
</evidence>
<keyword evidence="7 9" id="KW-0067">ATP-binding</keyword>
<dbReference type="NCBIfam" id="TIGR00761">
    <property type="entry name" value="argB"/>
    <property type="match status" value="1"/>
</dbReference>
<dbReference type="AlphaFoldDB" id="A0A7W6INF5"/>
<dbReference type="CDD" id="cd04250">
    <property type="entry name" value="AAK_NAGK-C"/>
    <property type="match status" value="1"/>
</dbReference>
<dbReference type="UniPathway" id="UPA00068">
    <property type="reaction ID" value="UER00107"/>
</dbReference>
<comment type="function">
    <text evidence="9">Catalyzes the ATP-dependent phosphorylation of N-acetyl-L-glutamate.</text>
</comment>
<keyword evidence="4 9" id="KW-0808">Transferase</keyword>
<feature type="binding site" evidence="9">
    <location>
        <position position="93"/>
    </location>
    <ligand>
        <name>substrate</name>
    </ligand>
</feature>
<comment type="caution">
    <text evidence="11">The sequence shown here is derived from an EMBL/GenBank/DDBJ whole genome shotgun (WGS) entry which is preliminary data.</text>
</comment>
<evidence type="ECO:0000313" key="11">
    <source>
        <dbReference type="EMBL" id="MBB4052818.1"/>
    </source>
</evidence>
<feature type="site" description="Transition state stabilizer" evidence="9">
    <location>
        <position position="36"/>
    </location>
</feature>
<evidence type="ECO:0000256" key="9">
    <source>
        <dbReference type="HAMAP-Rule" id="MF_00082"/>
    </source>
</evidence>
<gene>
    <name evidence="9" type="primary">argB</name>
    <name evidence="11" type="ORF">GGR20_002466</name>
</gene>
<keyword evidence="12" id="KW-1185">Reference proteome</keyword>
<evidence type="ECO:0000256" key="5">
    <source>
        <dbReference type="ARBA" id="ARBA00022741"/>
    </source>
</evidence>
<dbReference type="PANTHER" id="PTHR23342">
    <property type="entry name" value="N-ACETYLGLUTAMATE SYNTHASE"/>
    <property type="match status" value="1"/>
</dbReference>
<keyword evidence="5 9" id="KW-0547">Nucleotide-binding</keyword>
<dbReference type="InterPro" id="IPR037528">
    <property type="entry name" value="ArgB"/>
</dbReference>
<dbReference type="GO" id="GO:0005524">
    <property type="term" value="F:ATP binding"/>
    <property type="evidence" value="ECO:0007669"/>
    <property type="project" value="UniProtKB-UniRule"/>
</dbReference>
<dbReference type="InterPro" id="IPR036393">
    <property type="entry name" value="AceGlu_kinase-like_sf"/>
</dbReference>
<dbReference type="HAMAP" id="MF_00082">
    <property type="entry name" value="ArgB"/>
    <property type="match status" value="1"/>
</dbReference>
<keyword evidence="9" id="KW-0963">Cytoplasm</keyword>
<keyword evidence="6 9" id="KW-0418">Kinase</keyword>
<evidence type="ECO:0000256" key="2">
    <source>
        <dbReference type="ARBA" id="ARBA00022571"/>
    </source>
</evidence>
<feature type="binding site" evidence="9">
    <location>
        <begin position="71"/>
        <end position="72"/>
    </location>
    <ligand>
        <name>substrate</name>
    </ligand>
</feature>
<dbReference type="RefSeq" id="WP_183311603.1">
    <property type="nucleotide sequence ID" value="NZ_JACIEW010000005.1"/>
</dbReference>
<evidence type="ECO:0000256" key="8">
    <source>
        <dbReference type="ARBA" id="ARBA00048141"/>
    </source>
</evidence>
<protein>
    <recommendedName>
        <fullName evidence="9">Acetylglutamate kinase</fullName>
        <ecNumber evidence="9">2.7.2.8</ecNumber>
    </recommendedName>
    <alternativeName>
        <fullName evidence="9">N-acetyl-L-glutamate 5-phosphotransferase</fullName>
    </alternativeName>
    <alternativeName>
        <fullName evidence="9">NAG kinase</fullName>
        <shortName evidence="9">NAGK</shortName>
    </alternativeName>
</protein>
<dbReference type="FunFam" id="3.40.1160.10:FF:000004">
    <property type="entry name" value="Acetylglutamate kinase"/>
    <property type="match status" value="1"/>
</dbReference>
<evidence type="ECO:0000256" key="7">
    <source>
        <dbReference type="ARBA" id="ARBA00022840"/>
    </source>
</evidence>
<dbReference type="InterPro" id="IPR001048">
    <property type="entry name" value="Asp/Glu/Uridylate_kinase"/>
</dbReference>
<dbReference type="PIRSF" id="PIRSF000728">
    <property type="entry name" value="NAGK"/>
    <property type="match status" value="1"/>
</dbReference>
<organism evidence="11 12">
    <name type="scientific">Devosia subaequoris</name>
    <dbReference type="NCBI Taxonomy" id="395930"/>
    <lineage>
        <taxon>Bacteria</taxon>
        <taxon>Pseudomonadati</taxon>
        <taxon>Pseudomonadota</taxon>
        <taxon>Alphaproteobacteria</taxon>
        <taxon>Hyphomicrobiales</taxon>
        <taxon>Devosiaceae</taxon>
        <taxon>Devosia</taxon>
    </lineage>
</organism>
<dbReference type="PANTHER" id="PTHR23342:SF0">
    <property type="entry name" value="N-ACETYLGLUTAMATE SYNTHASE, MITOCHONDRIAL"/>
    <property type="match status" value="1"/>
</dbReference>
<evidence type="ECO:0000256" key="4">
    <source>
        <dbReference type="ARBA" id="ARBA00022679"/>
    </source>
</evidence>
<reference evidence="11 12" key="1">
    <citation type="submission" date="2020-08" db="EMBL/GenBank/DDBJ databases">
        <title>Genomic Encyclopedia of Type Strains, Phase IV (KMG-IV): sequencing the most valuable type-strain genomes for metagenomic binning, comparative biology and taxonomic classification.</title>
        <authorList>
            <person name="Goeker M."/>
        </authorList>
    </citation>
    <scope>NUCLEOTIDE SEQUENCE [LARGE SCALE GENOMIC DNA]</scope>
    <source>
        <strain evidence="11 12">DSM 23447</strain>
    </source>
</reference>
<dbReference type="Proteomes" id="UP000547011">
    <property type="component" value="Unassembled WGS sequence"/>
</dbReference>
<proteinExistence type="inferred from homology"/>
<feature type="binding site" evidence="9">
    <location>
        <position position="198"/>
    </location>
    <ligand>
        <name>substrate</name>
    </ligand>
</feature>
<dbReference type="EC" id="2.7.2.8" evidence="9"/>
<evidence type="ECO:0000313" key="12">
    <source>
        <dbReference type="Proteomes" id="UP000547011"/>
    </source>
</evidence>
<comment type="pathway">
    <text evidence="1 9">Amino-acid biosynthesis; L-arginine biosynthesis; N(2)-acetyl-L-ornithine from L-glutamate: step 2/4.</text>
</comment>
<accession>A0A7W6INF5</accession>
<dbReference type="Pfam" id="PF00696">
    <property type="entry name" value="AA_kinase"/>
    <property type="match status" value="1"/>
</dbReference>
<feature type="site" description="Transition state stabilizer" evidence="9">
    <location>
        <position position="258"/>
    </location>
</feature>
<dbReference type="GO" id="GO:0003991">
    <property type="term" value="F:acetylglutamate kinase activity"/>
    <property type="evidence" value="ECO:0007669"/>
    <property type="project" value="UniProtKB-UniRule"/>
</dbReference>
<feature type="domain" description="Aspartate/glutamate/uridylate kinase" evidence="10">
    <location>
        <begin position="31"/>
        <end position="277"/>
    </location>
</feature>
<keyword evidence="3 9" id="KW-0028">Amino-acid biosynthesis</keyword>
<comment type="catalytic activity">
    <reaction evidence="8 9">
        <text>N-acetyl-L-glutamate + ATP = N-acetyl-L-glutamyl 5-phosphate + ADP</text>
        <dbReference type="Rhea" id="RHEA:14629"/>
        <dbReference type="ChEBI" id="CHEBI:30616"/>
        <dbReference type="ChEBI" id="CHEBI:44337"/>
        <dbReference type="ChEBI" id="CHEBI:57936"/>
        <dbReference type="ChEBI" id="CHEBI:456216"/>
        <dbReference type="EC" id="2.7.2.8"/>
    </reaction>
</comment>
<comment type="subcellular location">
    <subcellularLocation>
        <location evidence="9">Cytoplasm</location>
    </subcellularLocation>
</comment>
<evidence type="ECO:0000256" key="6">
    <source>
        <dbReference type="ARBA" id="ARBA00022777"/>
    </source>
</evidence>
<dbReference type="InterPro" id="IPR041727">
    <property type="entry name" value="NAGK-C"/>
</dbReference>
<evidence type="ECO:0000259" key="10">
    <source>
        <dbReference type="Pfam" id="PF00696"/>
    </source>
</evidence>
<sequence length="300" mass="31784">MTDQASETDRFSHDAGILAQALPYMQRYEGKTVVVKYGGHAMGDLKLGQAFARDIALLKQSKVNPIVVHGGGPQIALMLKNLGIESKFEGGLRVTDARTMEVVEMVLAGSINKEIVALINAEGEWAIGLCGKDGNMVFAKKAEKTIKDPGSNIERVLDLGFVGEPIEVDRTLLDLLARSELIPVIAPVAPGRDGNTYNINADTFAGAIAGSLGAKRLLFLTDVPGVLDKDGKLIPELTVSDAKALIADGTISGGMIPKVETCLEALDNGVEGVVILNGKQPHVVLVELFTEFGAGTLIVR</sequence>